<dbReference type="Gene3D" id="3.30.470.20">
    <property type="entry name" value="ATP-grasp fold, B domain"/>
    <property type="match status" value="1"/>
</dbReference>
<keyword evidence="2" id="KW-1185">Reference proteome</keyword>
<dbReference type="RefSeq" id="WP_053602333.1">
    <property type="nucleotide sequence ID" value="NZ_CP012600.1"/>
</dbReference>
<dbReference type="AlphaFoldDB" id="A0A0M5JB39"/>
<dbReference type="PATRIC" id="fig|1441095.3.peg.568"/>
<dbReference type="EMBL" id="CP012600">
    <property type="protein sequence ID" value="ALC80594.1"/>
    <property type="molecule type" value="Genomic_DNA"/>
</dbReference>
<dbReference type="SUPFAM" id="SSF56059">
    <property type="entry name" value="Glutathione synthetase ATP-binding domain-like"/>
    <property type="match status" value="1"/>
</dbReference>
<evidence type="ECO:0000313" key="2">
    <source>
        <dbReference type="Proteomes" id="UP000067625"/>
    </source>
</evidence>
<dbReference type="STRING" id="1441095.AM592_02615"/>
<dbReference type="Pfam" id="PF14398">
    <property type="entry name" value="ATPgrasp_YheCD"/>
    <property type="match status" value="1"/>
</dbReference>
<proteinExistence type="predicted"/>
<gene>
    <name evidence="1" type="ORF">AM592_02615</name>
</gene>
<accession>A0A0M5JB39</accession>
<dbReference type="OrthoDB" id="7869153at2"/>
<sequence>MVTLGFMSLSTSHEQGYAAELASRTEAHQIQFVRFTPFDLSPDSMLINALSYHTPSGQWNDSTIEIPEFIYDRCFYGRDSLSKKAKPIVDWLKKYPKTTFLGYGLADKWTIQNYLQSHADLKAYLPDTSLVSGFSHIADLLMKEKACVLKPVSGGGGRGVILLEFRDKTTKATYHFGKNKQIKRFASLNALELWTKKVLLHSYMIQPYLSIQDKNGYPCDIRILLQKTKNGKWASVGKAVRKGYQYGFLSNLNGGAEILKFDEWFRSLPKMQQALLLDDIDTISTHVPQVLEEKHGPLFELGLDICLANDGKVWLFDVNSKPGRKSILSAEPNTKDFLYESPFNYCTYLMTPEAGGVIQHD</sequence>
<dbReference type="InterPro" id="IPR026838">
    <property type="entry name" value="YheC/D"/>
</dbReference>
<protein>
    <submittedName>
        <fullName evidence="1">Endospore coat-associated protein</fullName>
    </submittedName>
</protein>
<reference evidence="2" key="1">
    <citation type="submission" date="2015-08" db="EMBL/GenBank/DDBJ databases">
        <title>Genome sequencing project for genomic taxonomy and phylogenomics of Bacillus-like bacteria.</title>
        <authorList>
            <person name="Liu B."/>
            <person name="Wang J."/>
            <person name="Zhu Y."/>
            <person name="Liu G."/>
            <person name="Chen Q."/>
            <person name="Chen Z."/>
            <person name="Lan J."/>
            <person name="Che J."/>
            <person name="Ge C."/>
            <person name="Shi H."/>
            <person name="Pan Z."/>
            <person name="Liu X."/>
        </authorList>
    </citation>
    <scope>NUCLEOTIDE SEQUENCE [LARGE SCALE GENOMIC DNA]</scope>
    <source>
        <strain evidence="2">FJAT-4402</strain>
    </source>
</reference>
<evidence type="ECO:0000313" key="1">
    <source>
        <dbReference type="EMBL" id="ALC80594.1"/>
    </source>
</evidence>
<organism evidence="1 2">
    <name type="scientific">Bacillus gobiensis</name>
    <dbReference type="NCBI Taxonomy" id="1441095"/>
    <lineage>
        <taxon>Bacteria</taxon>
        <taxon>Bacillati</taxon>
        <taxon>Bacillota</taxon>
        <taxon>Bacilli</taxon>
        <taxon>Bacillales</taxon>
        <taxon>Bacillaceae</taxon>
        <taxon>Bacillus</taxon>
    </lineage>
</organism>
<reference evidence="1 2" key="2">
    <citation type="journal article" date="2016" name="Int. J. Syst. Evol. Microbiol.">
        <title>Bacillus gobiensis sp. nov., isolated from a soil sample.</title>
        <authorList>
            <person name="Liu B."/>
            <person name="Liu G.H."/>
            <person name="Cetin S."/>
            <person name="Schumann P."/>
            <person name="Pan Z.Z."/>
            <person name="Chen Q.Q."/>
        </authorList>
    </citation>
    <scope>NUCLEOTIDE SEQUENCE [LARGE SCALE GENOMIC DNA]</scope>
    <source>
        <strain evidence="1 2">FJAT-4402</strain>
    </source>
</reference>
<dbReference type="Proteomes" id="UP000067625">
    <property type="component" value="Chromosome"/>
</dbReference>
<name>A0A0M5JB39_9BACI</name>